<dbReference type="GO" id="GO:0005619">
    <property type="term" value="C:ascospore wall"/>
    <property type="evidence" value="ECO:0007669"/>
    <property type="project" value="TreeGrafter"/>
</dbReference>
<dbReference type="HOGENOM" id="CLU_062645_0_0_1"/>
<dbReference type="GO" id="GO:0005628">
    <property type="term" value="C:prospore membrane"/>
    <property type="evidence" value="ECO:0007669"/>
    <property type="project" value="TreeGrafter"/>
</dbReference>
<evidence type="ECO:0000256" key="1">
    <source>
        <dbReference type="ARBA" id="ARBA00004141"/>
    </source>
</evidence>
<feature type="transmembrane region" description="Helical" evidence="6">
    <location>
        <begin position="71"/>
        <end position="90"/>
    </location>
</feature>
<dbReference type="AlphaFoldDB" id="A0A086TAW8"/>
<dbReference type="PANTHER" id="PTHR34292:SF2">
    <property type="entry name" value="OUTER SPORE WALL PROTEIN LDS1"/>
    <property type="match status" value="1"/>
</dbReference>
<keyword evidence="3 6" id="KW-1133">Transmembrane helix</keyword>
<sequence>MDSDSSSQPSKRSRVADSVRNNAREVLKEDYGKAKGVALEAAKSRAWFYPIKGIFYFLSHRTLWKPFLSRLPQYIALYGSVVAGMFTFTYLPQLGILVFVNGPFAVVTTVFLVLNESATIVNMVSRNFLLRDTLLDTFDGTLLSRNKTEMVREGREVKSGSDPITKLGKSLKSPFDRFSPKAIVRYFMYLPLNFIPVVGTGIFIFLQARGRGQGVHDRFFQLKKWSSSQRSDWLEKHVGPYTAFGLVATLLEMVPVASMFFTYTNAVGAALWAADIDANDESMTDEKAPSFQGDSPHETGVTDKTE</sequence>
<dbReference type="PANTHER" id="PTHR34292">
    <property type="entry name" value="OUTER SPORE WALL PROTEIN LDS1"/>
    <property type="match status" value="1"/>
</dbReference>
<comment type="caution">
    <text evidence="7">The sequence shown here is derived from an EMBL/GenBank/DDBJ whole genome shotgun (WGS) entry which is preliminary data.</text>
</comment>
<feature type="transmembrane region" description="Helical" evidence="6">
    <location>
        <begin position="186"/>
        <end position="206"/>
    </location>
</feature>
<name>A0A086TAW8_HAPC1</name>
<dbReference type="Proteomes" id="UP000029964">
    <property type="component" value="Unassembled WGS sequence"/>
</dbReference>
<evidence type="ECO:0000313" key="8">
    <source>
        <dbReference type="Proteomes" id="UP000029964"/>
    </source>
</evidence>
<evidence type="ECO:0000256" key="3">
    <source>
        <dbReference type="ARBA" id="ARBA00022989"/>
    </source>
</evidence>
<evidence type="ECO:0000256" key="5">
    <source>
        <dbReference type="SAM" id="MobiDB-lite"/>
    </source>
</evidence>
<dbReference type="OrthoDB" id="10012223at2759"/>
<dbReference type="EMBL" id="JPKY01000018">
    <property type="protein sequence ID" value="KFH46500.1"/>
    <property type="molecule type" value="Genomic_DNA"/>
</dbReference>
<feature type="transmembrane region" description="Helical" evidence="6">
    <location>
        <begin position="241"/>
        <end position="263"/>
    </location>
</feature>
<evidence type="ECO:0000256" key="2">
    <source>
        <dbReference type="ARBA" id="ARBA00022692"/>
    </source>
</evidence>
<keyword evidence="2 6" id="KW-0812">Transmembrane</keyword>
<dbReference type="InterPro" id="IPR052786">
    <property type="entry name" value="Spore_wall_assembly"/>
</dbReference>
<gene>
    <name evidence="7" type="ORF">ACRE_026260</name>
</gene>
<comment type="subcellular location">
    <subcellularLocation>
        <location evidence="1">Membrane</location>
        <topology evidence="1">Multi-pass membrane protein</topology>
    </subcellularLocation>
</comment>
<feature type="compositionally biased region" description="Basic and acidic residues" evidence="5">
    <location>
        <begin position="295"/>
        <end position="306"/>
    </location>
</feature>
<keyword evidence="4 6" id="KW-0472">Membrane</keyword>
<organism evidence="7 8">
    <name type="scientific">Hapsidospora chrysogenum (strain ATCC 11550 / CBS 779.69 / DSM 880 / IAM 14645 / JCM 23072 / IMI 49137)</name>
    <name type="common">Acremonium chrysogenum</name>
    <dbReference type="NCBI Taxonomy" id="857340"/>
    <lineage>
        <taxon>Eukaryota</taxon>
        <taxon>Fungi</taxon>
        <taxon>Dikarya</taxon>
        <taxon>Ascomycota</taxon>
        <taxon>Pezizomycotina</taxon>
        <taxon>Sordariomycetes</taxon>
        <taxon>Hypocreomycetidae</taxon>
        <taxon>Hypocreales</taxon>
        <taxon>Bionectriaceae</taxon>
        <taxon>Hapsidospora</taxon>
    </lineage>
</organism>
<dbReference type="InterPro" id="IPR059112">
    <property type="entry name" value="CysZ/EI24"/>
</dbReference>
<feature type="region of interest" description="Disordered" evidence="5">
    <location>
        <begin position="283"/>
        <end position="306"/>
    </location>
</feature>
<protein>
    <submittedName>
        <fullName evidence="7">Regulator of rDNA transcription protein-like protein</fullName>
    </submittedName>
</protein>
<proteinExistence type="predicted"/>
<evidence type="ECO:0000313" key="7">
    <source>
        <dbReference type="EMBL" id="KFH46500.1"/>
    </source>
</evidence>
<evidence type="ECO:0000256" key="4">
    <source>
        <dbReference type="ARBA" id="ARBA00023136"/>
    </source>
</evidence>
<feature type="transmembrane region" description="Helical" evidence="6">
    <location>
        <begin position="96"/>
        <end position="114"/>
    </location>
</feature>
<dbReference type="GO" id="GO:0005811">
    <property type="term" value="C:lipid droplet"/>
    <property type="evidence" value="ECO:0007669"/>
    <property type="project" value="TreeGrafter"/>
</dbReference>
<dbReference type="Pfam" id="PF07264">
    <property type="entry name" value="EI24"/>
    <property type="match status" value="1"/>
</dbReference>
<evidence type="ECO:0000256" key="6">
    <source>
        <dbReference type="SAM" id="Phobius"/>
    </source>
</evidence>
<reference evidence="8" key="1">
    <citation type="journal article" date="2014" name="Genome Announc.">
        <title>Genome sequence and annotation of Acremonium chrysogenum, producer of the beta-lactam antibiotic cephalosporin C.</title>
        <authorList>
            <person name="Terfehr D."/>
            <person name="Dahlmann T.A."/>
            <person name="Specht T."/>
            <person name="Zadra I."/>
            <person name="Kuernsteiner H."/>
            <person name="Kueck U."/>
        </authorList>
    </citation>
    <scope>NUCLEOTIDE SEQUENCE [LARGE SCALE GENOMIC DNA]</scope>
    <source>
        <strain evidence="8">ATCC 11550 / CBS 779.69 / DSM 880 / IAM 14645 / JCM 23072 / IMI 49137</strain>
    </source>
</reference>
<dbReference type="STRING" id="857340.A0A086TAW8"/>
<accession>A0A086TAW8</accession>
<keyword evidence="8" id="KW-1185">Reference proteome</keyword>